<gene>
    <name evidence="10" type="ORF">sS8_4580</name>
</gene>
<protein>
    <submittedName>
        <fullName evidence="10">General secretion pathway protein H</fullName>
    </submittedName>
</protein>
<keyword evidence="7 9" id="KW-1133">Transmembrane helix</keyword>
<keyword evidence="4" id="KW-0488">Methylation</keyword>
<keyword evidence="11" id="KW-1185">Reference proteome</keyword>
<accession>A0A250KXY8</accession>
<keyword evidence="5" id="KW-0997">Cell inner membrane</keyword>
<dbReference type="EMBL" id="AP017928">
    <property type="protein sequence ID" value="BBA36510.1"/>
    <property type="molecule type" value="Genomic_DNA"/>
</dbReference>
<dbReference type="NCBIfam" id="TIGR02532">
    <property type="entry name" value="IV_pilin_GFxxxE"/>
    <property type="match status" value="1"/>
</dbReference>
<dbReference type="GO" id="GO:0015628">
    <property type="term" value="P:protein secretion by the type II secretion system"/>
    <property type="evidence" value="ECO:0007669"/>
    <property type="project" value="InterPro"/>
</dbReference>
<dbReference type="InterPro" id="IPR010052">
    <property type="entry name" value="T2SS_protein-GspI"/>
</dbReference>
<organism evidence="10 11">
    <name type="scientific">Methylocaldum marinum</name>
    <dbReference type="NCBI Taxonomy" id="1432792"/>
    <lineage>
        <taxon>Bacteria</taxon>
        <taxon>Pseudomonadati</taxon>
        <taxon>Pseudomonadota</taxon>
        <taxon>Gammaproteobacteria</taxon>
        <taxon>Methylococcales</taxon>
        <taxon>Methylococcaceae</taxon>
        <taxon>Methylocaldum</taxon>
    </lineage>
</organism>
<dbReference type="Proteomes" id="UP000266313">
    <property type="component" value="Chromosome"/>
</dbReference>
<sequence length="142" mass="15654">MRNERRLRQSGFSLLEILVAFAVLALALGVLLRIFGGAARISGVADQYARAAVIAESLLAAADGEIPLQPGETSGDVDETFHWTMSVNPYQGEDPIQFAENLPLVPYQVDLRVQWEEGDESRTYELTTLRLLSTRTGISGFR</sequence>
<keyword evidence="3" id="KW-1003">Cell membrane</keyword>
<evidence type="ECO:0000313" key="10">
    <source>
        <dbReference type="EMBL" id="BBA36510.1"/>
    </source>
</evidence>
<reference evidence="10 11" key="1">
    <citation type="submission" date="2016-12" db="EMBL/GenBank/DDBJ databases">
        <title>Genome sequencing of Methylocaldum marinum.</title>
        <authorList>
            <person name="Takeuchi M."/>
            <person name="Kamagata Y."/>
            <person name="Hiraoka S."/>
            <person name="Oshima K."/>
            <person name="Hattori M."/>
            <person name="Iwasaki W."/>
        </authorList>
    </citation>
    <scope>NUCLEOTIDE SEQUENCE [LARGE SCALE GENOMIC DNA]</scope>
    <source>
        <strain evidence="10 11">S8</strain>
    </source>
</reference>
<evidence type="ECO:0000256" key="5">
    <source>
        <dbReference type="ARBA" id="ARBA00022519"/>
    </source>
</evidence>
<comment type="similarity">
    <text evidence="2">Belongs to the GSP I family.</text>
</comment>
<dbReference type="InterPro" id="IPR012902">
    <property type="entry name" value="N_methyl_site"/>
</dbReference>
<name>A0A250KXY8_9GAMM</name>
<dbReference type="GO" id="GO:0015627">
    <property type="term" value="C:type II protein secretion system complex"/>
    <property type="evidence" value="ECO:0007669"/>
    <property type="project" value="InterPro"/>
</dbReference>
<evidence type="ECO:0000256" key="6">
    <source>
        <dbReference type="ARBA" id="ARBA00022692"/>
    </source>
</evidence>
<dbReference type="PANTHER" id="PTHR38779:SF2">
    <property type="entry name" value="TYPE II SECRETION SYSTEM PROTEIN I-RELATED"/>
    <property type="match status" value="1"/>
</dbReference>
<dbReference type="Pfam" id="PF07963">
    <property type="entry name" value="N_methyl"/>
    <property type="match status" value="1"/>
</dbReference>
<keyword evidence="6 9" id="KW-0812">Transmembrane</keyword>
<comment type="subcellular location">
    <subcellularLocation>
        <location evidence="1">Cell inner membrane</location>
        <topology evidence="1">Single-pass membrane protein</topology>
    </subcellularLocation>
</comment>
<evidence type="ECO:0000256" key="2">
    <source>
        <dbReference type="ARBA" id="ARBA00008358"/>
    </source>
</evidence>
<evidence type="ECO:0000256" key="3">
    <source>
        <dbReference type="ARBA" id="ARBA00022475"/>
    </source>
</evidence>
<evidence type="ECO:0000256" key="1">
    <source>
        <dbReference type="ARBA" id="ARBA00004377"/>
    </source>
</evidence>
<evidence type="ECO:0000256" key="4">
    <source>
        <dbReference type="ARBA" id="ARBA00022481"/>
    </source>
</evidence>
<dbReference type="KEGG" id="mmai:sS8_4580"/>
<dbReference type="PANTHER" id="PTHR38779">
    <property type="entry name" value="TYPE II SECRETION SYSTEM PROTEIN I-RELATED"/>
    <property type="match status" value="1"/>
</dbReference>
<dbReference type="PROSITE" id="PS00409">
    <property type="entry name" value="PROKAR_NTER_METHYL"/>
    <property type="match status" value="1"/>
</dbReference>
<evidence type="ECO:0000313" key="11">
    <source>
        <dbReference type="Proteomes" id="UP000266313"/>
    </source>
</evidence>
<feature type="transmembrane region" description="Helical" evidence="9">
    <location>
        <begin position="12"/>
        <end position="35"/>
    </location>
</feature>
<evidence type="ECO:0000256" key="7">
    <source>
        <dbReference type="ARBA" id="ARBA00022989"/>
    </source>
</evidence>
<evidence type="ECO:0000256" key="9">
    <source>
        <dbReference type="SAM" id="Phobius"/>
    </source>
</evidence>
<dbReference type="OrthoDB" id="7864109at2"/>
<evidence type="ECO:0000256" key="8">
    <source>
        <dbReference type="ARBA" id="ARBA00023136"/>
    </source>
</evidence>
<dbReference type="RefSeq" id="WP_119631663.1">
    <property type="nucleotide sequence ID" value="NZ_AP017928.1"/>
</dbReference>
<dbReference type="GO" id="GO:0005886">
    <property type="term" value="C:plasma membrane"/>
    <property type="evidence" value="ECO:0007669"/>
    <property type="project" value="UniProtKB-SubCell"/>
</dbReference>
<proteinExistence type="inferred from homology"/>
<dbReference type="AlphaFoldDB" id="A0A250KXY8"/>
<keyword evidence="8 9" id="KW-0472">Membrane</keyword>